<reference evidence="1 2" key="1">
    <citation type="journal article" date="2013" name="PLoS Genet.">
        <title>Expanding the Marine Virosphere Using Metagenomics.</title>
        <authorList>
            <person name="Mizuno C.M."/>
            <person name="Rodriguez-Valera F."/>
            <person name="Kimes N.E."/>
            <person name="Ghai R."/>
        </authorList>
    </citation>
    <scope>NUCLEOTIDE SEQUENCE [LARGE SCALE GENOMIC DNA]</scope>
    <source>
        <strain evidence="1">UvMED-CGR-C97-MedDCM-OCT-S42-C7</strain>
    </source>
</reference>
<keyword evidence="2" id="KW-1185">Reference proteome</keyword>
<name>A0A6S4PG18_9CAUD</name>
<dbReference type="EMBL" id="AP013541">
    <property type="protein sequence ID" value="BAQ94113.1"/>
    <property type="molecule type" value="Genomic_DNA"/>
</dbReference>
<sequence length="80" mass="9209">MLLALKKLYEARIAEHTSIIDIYLQKPVGIGDHDNLLKVIDERFEKLTCAKHSLEELEKILNAVQTKTETETKTKTETKK</sequence>
<dbReference type="RefSeq" id="YP_009777655.1">
    <property type="nucleotide sequence ID" value="NC_047701.1"/>
</dbReference>
<evidence type="ECO:0000313" key="2">
    <source>
        <dbReference type="Proteomes" id="UP000505269"/>
    </source>
</evidence>
<dbReference type="GeneID" id="55412382"/>
<protein>
    <submittedName>
        <fullName evidence="1">Uncharacterized protein</fullName>
    </submittedName>
</protein>
<accession>A0A6S4PG18</accession>
<evidence type="ECO:0000313" key="1">
    <source>
        <dbReference type="EMBL" id="BAQ94113.1"/>
    </source>
</evidence>
<dbReference type="Proteomes" id="UP000505269">
    <property type="component" value="Segment"/>
</dbReference>
<organism evidence="1 2">
    <name type="scientific">uncultured phage_MedDCM-OCT-S42-C7</name>
    <dbReference type="NCBI Taxonomy" id="2741073"/>
    <lineage>
        <taxon>Viruses</taxon>
        <taxon>Duplodnaviria</taxon>
        <taxon>Heunggongvirae</taxon>
        <taxon>Uroviricota</taxon>
        <taxon>Caudoviricetes</taxon>
        <taxon>Autographivirales</taxon>
        <taxon>Sieqvirus</taxon>
        <taxon>Sieqvirus S42C7</taxon>
    </lineage>
</organism>
<proteinExistence type="predicted"/>
<dbReference type="KEGG" id="vg:55412382"/>